<evidence type="ECO:0000313" key="3">
    <source>
        <dbReference type="EMBL" id="QJH96301.1"/>
    </source>
</evidence>
<dbReference type="EMBL" id="MT144646">
    <property type="protein sequence ID" value="QJH96301.1"/>
    <property type="molecule type" value="Genomic_DNA"/>
</dbReference>
<reference evidence="1" key="1">
    <citation type="submission" date="2020-03" db="EMBL/GenBank/DDBJ databases">
        <title>The deep terrestrial virosphere.</title>
        <authorList>
            <person name="Holmfeldt K."/>
            <person name="Nilsson E."/>
            <person name="Simone D."/>
            <person name="Lopez-Fernandez M."/>
            <person name="Wu X."/>
            <person name="de Brujin I."/>
            <person name="Lundin D."/>
            <person name="Andersson A."/>
            <person name="Bertilsson S."/>
            <person name="Dopson M."/>
        </authorList>
    </citation>
    <scope>NUCLEOTIDE SEQUENCE</scope>
    <source>
        <strain evidence="4">MM415A00110</strain>
        <strain evidence="2">MM415B00359</strain>
        <strain evidence="1">TM448A00090</strain>
        <strain evidence="3">TM448B00679</strain>
    </source>
</reference>
<gene>
    <name evidence="4" type="ORF">MM415A00110_0069</name>
    <name evidence="2" type="ORF">MM415B00359_0006</name>
    <name evidence="1" type="ORF">TM448A00090_0008</name>
    <name evidence="3" type="ORF">TM448B00679_0016</name>
</gene>
<name>A0A6H1Z8G0_9ZZZZ</name>
<evidence type="ECO:0000313" key="1">
    <source>
        <dbReference type="EMBL" id="QJA44176.1"/>
    </source>
</evidence>
<evidence type="ECO:0000313" key="4">
    <source>
        <dbReference type="EMBL" id="QJI04748.1"/>
    </source>
</evidence>
<proteinExistence type="predicted"/>
<dbReference type="EMBL" id="MT141551">
    <property type="protein sequence ID" value="QJA66195.1"/>
    <property type="molecule type" value="Genomic_DNA"/>
</dbReference>
<organism evidence="1">
    <name type="scientific">viral metagenome</name>
    <dbReference type="NCBI Taxonomy" id="1070528"/>
    <lineage>
        <taxon>unclassified sequences</taxon>
        <taxon>metagenomes</taxon>
        <taxon>organismal metagenomes</taxon>
    </lineage>
</organism>
<evidence type="ECO:0000313" key="2">
    <source>
        <dbReference type="EMBL" id="QJA66195.1"/>
    </source>
</evidence>
<protein>
    <submittedName>
        <fullName evidence="1">Uncharacterized protein</fullName>
    </submittedName>
</protein>
<dbReference type="EMBL" id="MT145189">
    <property type="protein sequence ID" value="QJI04748.1"/>
    <property type="molecule type" value="Genomic_DNA"/>
</dbReference>
<dbReference type="EMBL" id="MT143974">
    <property type="protein sequence ID" value="QJA44176.1"/>
    <property type="molecule type" value="Genomic_DNA"/>
</dbReference>
<sequence>MAWRDILYIYPNSHIFQKHLLWLNKNANIYLAMRANEDDNWTYFAGNASHALTTGQKLTQYNTESEAQTNYLATLRDVTTGKFVAILPNNIEAKYVKLFVQSGNAVTIYEWWPSTYLSAHEIVSGQLLISDALSDAPSIKIEISGQERGFWGNLGSGVYGLRGRDASGNIIFQLDSDNPHPYVDNYADHKAIELELMKMNFQQISWAQFAIFDAFDDETKRMDPDPSTYPARVYQSKLDNGEDNTPLRSFGFVAKIYTDITTIDSGTSTSVGSGFLEDTSKAWFIDELKNTTLKDSAGTDFTVNSTTSNRLNVTGTPAAGAYTVRDDDPQYCVTFCSLSDSTNGGSGYVKLEIGFNGWTQGQTIYDTTDVPNVDLRQATMTIAYPGHDYLIRITLKNDAAGNGPVVYKWLLCTDPAPWRF</sequence>
<dbReference type="AlphaFoldDB" id="A0A6H1Z8G0"/>
<accession>A0A6H1Z8G0</accession>